<dbReference type="Proteomes" id="UP000663829">
    <property type="component" value="Unassembled WGS sequence"/>
</dbReference>
<dbReference type="InterPro" id="IPR016167">
    <property type="entry name" value="FAD-bd_PCMH_sub1"/>
</dbReference>
<dbReference type="PANTHER" id="PTHR43762:SF8">
    <property type="entry name" value="L-GULONOLACTONE OXIDASE"/>
    <property type="match status" value="1"/>
</dbReference>
<sequence length="435" mass="48611">MHILKFIVYLSLTWKCFAGVYKYQSYSHNVVCTAKKGLVTPSTDQQVLDVVLTAVNQSRHIKVLTSHHHSITDILCTNGIAISLTNFQNYKLNKKNSIVTVGAGMALSTFLELLDNDGYAIENMPSYGGITVGGLLGTGAHGSSLKRSVPADLLVRIKVITGQLPLRIQYISNKDDLKAFKTHLGALAIKDNDKWNLITDVNARQILTQGAIFEQIQATSNNSVLCAIESQLALSRINTVSETQVPLYTMINPTVINNMTGYGLLRNPATGYSHNMLNAKCTYCAWNTTSTPFFTADYSFIITVERLGAVTKDIAQILNDYGHLCFPLGTLFRYLKHSDGLLTLSGDNANVNYVAFEFVLFIRKHRNIDTEFVLAGYEKISQMLRKKYNARPHWGKNGPAFFTQGVHSGLKKFYEKKQKYDPKGLFDNNLLRRLF</sequence>
<keyword evidence="5" id="KW-1185">Reference proteome</keyword>
<proteinExistence type="predicted"/>
<dbReference type="EMBL" id="CAJNOQ010021653">
    <property type="protein sequence ID" value="CAF1489951.1"/>
    <property type="molecule type" value="Genomic_DNA"/>
</dbReference>
<dbReference type="GO" id="GO:0003885">
    <property type="term" value="F:D-arabinono-1,4-lactone oxidase activity"/>
    <property type="evidence" value="ECO:0007669"/>
    <property type="project" value="InterPro"/>
</dbReference>
<dbReference type="InterPro" id="IPR036318">
    <property type="entry name" value="FAD-bd_PCMH-like_sf"/>
</dbReference>
<keyword evidence="1" id="KW-0560">Oxidoreductase</keyword>
<evidence type="ECO:0000256" key="2">
    <source>
        <dbReference type="SAM" id="SignalP"/>
    </source>
</evidence>
<name>A0A815SBR8_9BILA</name>
<dbReference type="PANTHER" id="PTHR43762">
    <property type="entry name" value="L-GULONOLACTONE OXIDASE"/>
    <property type="match status" value="1"/>
</dbReference>
<dbReference type="InterPro" id="IPR016169">
    <property type="entry name" value="FAD-bd_PCMH_sub2"/>
</dbReference>
<dbReference type="Gene3D" id="3.30.465.10">
    <property type="match status" value="1"/>
</dbReference>
<feature type="chain" id="PRO_5032281530" description="FAD-binding PCMH-type domain-containing protein" evidence="2">
    <location>
        <begin position="19"/>
        <end position="435"/>
    </location>
</feature>
<organism evidence="4 5">
    <name type="scientific">Didymodactylos carnosus</name>
    <dbReference type="NCBI Taxonomy" id="1234261"/>
    <lineage>
        <taxon>Eukaryota</taxon>
        <taxon>Metazoa</taxon>
        <taxon>Spiralia</taxon>
        <taxon>Gnathifera</taxon>
        <taxon>Rotifera</taxon>
        <taxon>Eurotatoria</taxon>
        <taxon>Bdelloidea</taxon>
        <taxon>Philodinida</taxon>
        <taxon>Philodinidae</taxon>
        <taxon>Didymodactylos</taxon>
    </lineage>
</organism>
<evidence type="ECO:0000256" key="1">
    <source>
        <dbReference type="ARBA" id="ARBA00023002"/>
    </source>
</evidence>
<keyword evidence="2" id="KW-0732">Signal</keyword>
<evidence type="ECO:0000259" key="3">
    <source>
        <dbReference type="PROSITE" id="PS51387"/>
    </source>
</evidence>
<dbReference type="InterPro" id="IPR016166">
    <property type="entry name" value="FAD-bd_PCMH"/>
</dbReference>
<feature type="signal peptide" evidence="2">
    <location>
        <begin position="1"/>
        <end position="18"/>
    </location>
</feature>
<accession>A0A815SBR8</accession>
<evidence type="ECO:0000313" key="4">
    <source>
        <dbReference type="EMBL" id="CAF1489951.1"/>
    </source>
</evidence>
<protein>
    <recommendedName>
        <fullName evidence="3">FAD-binding PCMH-type domain-containing protein</fullName>
    </recommendedName>
</protein>
<dbReference type="AlphaFoldDB" id="A0A815SBR8"/>
<dbReference type="Gene3D" id="3.30.43.10">
    <property type="entry name" value="Uridine Diphospho-n-acetylenolpyruvylglucosamine Reductase, domain 2"/>
    <property type="match status" value="1"/>
</dbReference>
<dbReference type="Pfam" id="PF01565">
    <property type="entry name" value="FAD_binding_4"/>
    <property type="match status" value="1"/>
</dbReference>
<dbReference type="GO" id="GO:0071949">
    <property type="term" value="F:FAD binding"/>
    <property type="evidence" value="ECO:0007669"/>
    <property type="project" value="InterPro"/>
</dbReference>
<dbReference type="Gene3D" id="3.30.70.2520">
    <property type="match status" value="1"/>
</dbReference>
<dbReference type="Pfam" id="PF04030">
    <property type="entry name" value="ALO"/>
    <property type="match status" value="1"/>
</dbReference>
<evidence type="ECO:0000313" key="5">
    <source>
        <dbReference type="Proteomes" id="UP000663829"/>
    </source>
</evidence>
<dbReference type="GO" id="GO:0016020">
    <property type="term" value="C:membrane"/>
    <property type="evidence" value="ECO:0007669"/>
    <property type="project" value="InterPro"/>
</dbReference>
<feature type="domain" description="FAD-binding PCMH-type" evidence="3">
    <location>
        <begin position="30"/>
        <end position="200"/>
    </location>
</feature>
<dbReference type="InterPro" id="IPR006094">
    <property type="entry name" value="Oxid_FAD_bind_N"/>
</dbReference>
<dbReference type="InterPro" id="IPR007173">
    <property type="entry name" value="ALO_C"/>
</dbReference>
<reference evidence="4" key="1">
    <citation type="submission" date="2021-02" db="EMBL/GenBank/DDBJ databases">
        <authorList>
            <person name="Nowell W R."/>
        </authorList>
    </citation>
    <scope>NUCLEOTIDE SEQUENCE</scope>
</reference>
<feature type="non-terminal residue" evidence="4">
    <location>
        <position position="1"/>
    </location>
</feature>
<dbReference type="SUPFAM" id="SSF56176">
    <property type="entry name" value="FAD-binding/transporter-associated domain-like"/>
    <property type="match status" value="1"/>
</dbReference>
<comment type="caution">
    <text evidence="4">The sequence shown here is derived from an EMBL/GenBank/DDBJ whole genome shotgun (WGS) entry which is preliminary data.</text>
</comment>
<gene>
    <name evidence="4" type="ORF">GPM918_LOCUS36207</name>
</gene>
<dbReference type="InterPro" id="IPR010031">
    <property type="entry name" value="FAD_lactone_oxidase-like"/>
</dbReference>
<dbReference type="PROSITE" id="PS51387">
    <property type="entry name" value="FAD_PCMH"/>
    <property type="match status" value="1"/>
</dbReference>